<name>A0A328TTH3_9BACL</name>
<protein>
    <submittedName>
        <fullName evidence="4">Glutaminase</fullName>
    </submittedName>
</protein>
<proteinExistence type="predicted"/>
<dbReference type="Pfam" id="PF16334">
    <property type="entry name" value="DUF4964"/>
    <property type="match status" value="1"/>
</dbReference>
<feature type="domain" description="Glutaminase A N-terminal" evidence="3">
    <location>
        <begin position="84"/>
        <end position="311"/>
    </location>
</feature>
<gene>
    <name evidence="4" type="ORF">DL346_26360</name>
</gene>
<reference evidence="4 5" key="1">
    <citation type="submission" date="2018-06" db="EMBL/GenBank/DDBJ databases">
        <title>Paenibacillus montanisoli sp. nov., isolated from mountain area soil.</title>
        <authorList>
            <person name="Wu M."/>
        </authorList>
    </citation>
    <scope>NUCLEOTIDE SEQUENCE [LARGE SCALE GENOMIC DNA]</scope>
    <source>
        <strain evidence="4 5">RA17</strain>
    </source>
</reference>
<dbReference type="Proteomes" id="UP000249260">
    <property type="component" value="Unassembled WGS sequence"/>
</dbReference>
<dbReference type="AlphaFoldDB" id="A0A328TTH3"/>
<dbReference type="Pfam" id="PF17168">
    <property type="entry name" value="DUF5127"/>
    <property type="match status" value="1"/>
</dbReference>
<sequence>MNAIRPSSVPLVTIDPYFSVWSNADRLTDDFTRHWTGQRHAMTGLIRIDGTVWRFAGLAEPNAERYYPEAPAMKQTGLTVSPLSTVYTFEASGVTLTVRFTSPLLLDDLDVLSRPASYVAFEVFSADGRGREVSIYFDVTGEWCVDHPNQAVISGRAEDQGLILLQMAHERQDYMNRSGDDHRIDWGQFYLGARQSGQVKGYLDSADLRKRFARNEALVRRELPAGSQVVRDSQPVMALVYDLGSVGGAPVSELAVIAYDDVYAVEYFGEKLQAYWKRNGQTAAQMIAAAFADYESLLERCAAFDRQLLADAVTSGGSKYADILALSYRQSIAAHKLVLDTEGELLFLSKECYSNGCMATVDVSYPSVPLYLLYNPALVEGMIRPIVKYAESEKWPFDFAPHDIGQYPLGNGQVYSENAIEGQMPVEECGNMLVMAAATALASGKTVYLFKHMDLFAKWANYLAENGLDPANQLCTDDFAGHLARNANLSVKAVMGVASFSILKQLQGDEGESERYLKLAQDMAAQWAKLADDGDHTKLAFGQDGTWSLKYNLIWDQLFEIGLFEEETIRAEVAWYLKQRNVYGTPLDSRATYTKSDWLLWSATLAERQNDFERLIEPVWRMLNDTPNRVPFSDWTDTLTARQLNFQHRSVVGGMFIKLLKDKGILRARL</sequence>
<dbReference type="InterPro" id="IPR032515">
    <property type="entry name" value="DUF4964"/>
</dbReference>
<evidence type="ECO:0000259" key="2">
    <source>
        <dbReference type="Pfam" id="PF16335"/>
    </source>
</evidence>
<dbReference type="Pfam" id="PF16335">
    <property type="entry name" value="GtaA_6_Hairpin"/>
    <property type="match status" value="1"/>
</dbReference>
<dbReference type="OrthoDB" id="175993at2"/>
<evidence type="ECO:0000259" key="3">
    <source>
        <dbReference type="Pfam" id="PF17168"/>
    </source>
</evidence>
<feature type="domain" description="DUF4964" evidence="1">
    <location>
        <begin position="2"/>
        <end position="60"/>
    </location>
</feature>
<dbReference type="InterPro" id="IPR032514">
    <property type="entry name" value="GtaA_central"/>
</dbReference>
<evidence type="ECO:0000313" key="5">
    <source>
        <dbReference type="Proteomes" id="UP000249260"/>
    </source>
</evidence>
<evidence type="ECO:0000259" key="1">
    <source>
        <dbReference type="Pfam" id="PF16334"/>
    </source>
</evidence>
<dbReference type="InterPro" id="IPR052743">
    <property type="entry name" value="Glutaminase_GtaA"/>
</dbReference>
<accession>A0A328TTH3</accession>
<dbReference type="PANTHER" id="PTHR31987:SF1">
    <property type="entry name" value="GLUTAMINASE A"/>
    <property type="match status" value="1"/>
</dbReference>
<dbReference type="EMBL" id="QLUW01000006">
    <property type="protein sequence ID" value="RAP73889.1"/>
    <property type="molecule type" value="Genomic_DNA"/>
</dbReference>
<dbReference type="PANTHER" id="PTHR31987">
    <property type="entry name" value="GLUTAMINASE A-RELATED"/>
    <property type="match status" value="1"/>
</dbReference>
<keyword evidence="5" id="KW-1185">Reference proteome</keyword>
<dbReference type="InterPro" id="IPR033433">
    <property type="entry name" value="GtaA_N"/>
</dbReference>
<organism evidence="4 5">
    <name type="scientific">Paenibacillus montanisoli</name>
    <dbReference type="NCBI Taxonomy" id="2081970"/>
    <lineage>
        <taxon>Bacteria</taxon>
        <taxon>Bacillati</taxon>
        <taxon>Bacillota</taxon>
        <taxon>Bacilli</taxon>
        <taxon>Bacillales</taxon>
        <taxon>Paenibacillaceae</taxon>
        <taxon>Paenibacillus</taxon>
    </lineage>
</organism>
<feature type="domain" description="Glutaminase A central" evidence="2">
    <location>
        <begin position="317"/>
        <end position="659"/>
    </location>
</feature>
<evidence type="ECO:0000313" key="4">
    <source>
        <dbReference type="EMBL" id="RAP73889.1"/>
    </source>
</evidence>
<comment type="caution">
    <text evidence="4">The sequence shown here is derived from an EMBL/GenBank/DDBJ whole genome shotgun (WGS) entry which is preliminary data.</text>
</comment>